<dbReference type="Pfam" id="PF00015">
    <property type="entry name" value="MCPsignal"/>
    <property type="match status" value="1"/>
</dbReference>
<comment type="caution">
    <text evidence="8">The sequence shown here is derived from an EMBL/GenBank/DDBJ whole genome shotgun (WGS) entry which is preliminary data.</text>
</comment>
<name>A0A7Z0B0I6_9BURK</name>
<organism evidence="8 9">
    <name type="scientific">Paraburkholderia bryophila</name>
    <dbReference type="NCBI Taxonomy" id="420952"/>
    <lineage>
        <taxon>Bacteria</taxon>
        <taxon>Pseudomonadati</taxon>
        <taxon>Pseudomonadota</taxon>
        <taxon>Betaproteobacteria</taxon>
        <taxon>Burkholderiales</taxon>
        <taxon>Burkholderiaceae</taxon>
        <taxon>Paraburkholderia</taxon>
    </lineage>
</organism>
<feature type="transmembrane region" description="Helical" evidence="5">
    <location>
        <begin position="43"/>
        <end position="65"/>
    </location>
</feature>
<dbReference type="SMART" id="SM00283">
    <property type="entry name" value="MA"/>
    <property type="match status" value="1"/>
</dbReference>
<dbReference type="InterPro" id="IPR004089">
    <property type="entry name" value="MCPsignal_dom"/>
</dbReference>
<evidence type="ECO:0000259" key="6">
    <source>
        <dbReference type="PROSITE" id="PS50111"/>
    </source>
</evidence>
<evidence type="ECO:0000256" key="5">
    <source>
        <dbReference type="SAM" id="Phobius"/>
    </source>
</evidence>
<feature type="domain" description="Methyl-accepting transducer" evidence="6">
    <location>
        <begin position="178"/>
        <end position="407"/>
    </location>
</feature>
<evidence type="ECO:0000259" key="7">
    <source>
        <dbReference type="PROSITE" id="PS50885"/>
    </source>
</evidence>
<dbReference type="PANTHER" id="PTHR43531:SF14">
    <property type="entry name" value="METHYL-ACCEPTING CHEMOTAXIS PROTEIN I-RELATED"/>
    <property type="match status" value="1"/>
</dbReference>
<dbReference type="InterPro" id="IPR051310">
    <property type="entry name" value="MCP_chemotaxis"/>
</dbReference>
<dbReference type="GO" id="GO:0007165">
    <property type="term" value="P:signal transduction"/>
    <property type="evidence" value="ECO:0007669"/>
    <property type="project" value="UniProtKB-KW"/>
</dbReference>
<keyword evidence="2" id="KW-0488">Methylation</keyword>
<dbReference type="EMBL" id="JACCAU010000001">
    <property type="protein sequence ID" value="NYH16669.1"/>
    <property type="molecule type" value="Genomic_DNA"/>
</dbReference>
<comment type="similarity">
    <text evidence="3">Belongs to the methyl-accepting chemotaxis (MCP) protein family.</text>
</comment>
<evidence type="ECO:0000256" key="1">
    <source>
        <dbReference type="ARBA" id="ARBA00004370"/>
    </source>
</evidence>
<evidence type="ECO:0000256" key="4">
    <source>
        <dbReference type="PROSITE-ProRule" id="PRU00284"/>
    </source>
</evidence>
<dbReference type="PRINTS" id="PR00260">
    <property type="entry name" value="CHEMTRNSDUCR"/>
</dbReference>
<dbReference type="PANTHER" id="PTHR43531">
    <property type="entry name" value="PROTEIN ICFG"/>
    <property type="match status" value="1"/>
</dbReference>
<evidence type="ECO:0000313" key="8">
    <source>
        <dbReference type="EMBL" id="NYH16669.1"/>
    </source>
</evidence>
<dbReference type="PROSITE" id="PS50111">
    <property type="entry name" value="CHEMOTAXIS_TRANSDUC_2"/>
    <property type="match status" value="1"/>
</dbReference>
<keyword evidence="4" id="KW-0807">Transducer</keyword>
<keyword evidence="5" id="KW-0812">Transmembrane</keyword>
<dbReference type="PROSITE" id="PS50885">
    <property type="entry name" value="HAMP"/>
    <property type="match status" value="1"/>
</dbReference>
<dbReference type="CDD" id="cd11386">
    <property type="entry name" value="MCP_signal"/>
    <property type="match status" value="1"/>
</dbReference>
<dbReference type="Proteomes" id="UP000572540">
    <property type="component" value="Unassembled WGS sequence"/>
</dbReference>
<dbReference type="AlphaFoldDB" id="A0A7Z0B0I6"/>
<evidence type="ECO:0000256" key="3">
    <source>
        <dbReference type="ARBA" id="ARBA00029447"/>
    </source>
</evidence>
<evidence type="ECO:0000256" key="2">
    <source>
        <dbReference type="ARBA" id="ARBA00022481"/>
    </source>
</evidence>
<proteinExistence type="inferred from homology"/>
<dbReference type="FunFam" id="1.10.287.950:FF:000001">
    <property type="entry name" value="Methyl-accepting chemotaxis sensory transducer"/>
    <property type="match status" value="1"/>
</dbReference>
<dbReference type="InterPro" id="IPR004090">
    <property type="entry name" value="Chemotax_Me-accpt_rcpt"/>
</dbReference>
<gene>
    <name evidence="8" type="ORF">GGD41_003897</name>
</gene>
<dbReference type="Gene3D" id="1.10.287.950">
    <property type="entry name" value="Methyl-accepting chemotaxis protein"/>
    <property type="match status" value="1"/>
</dbReference>
<sequence>MAAASPAVGALRRSLCTQLSSNLFETRMNHVSRQGMMSIKLKLRILMLISVMTLCISIGVTAVGFDAVHRTGDTQVPGLMEIKASAFATVLFGSTFVVTVLSVLSVAMVAIVGTIVFLSRSIQQGLDGILGTLHTASESLDLSERAPVHGKDEFSRTAEAFNFLISRIAEVMTTVRSSAEMVSTASRQIAAGNIDLSSRTEQQAASLQQTAASMKDLTDTVRQNADNALQASGLAQTSAKIAVKGGGVVSEVVATMGEINASSERIGHIIAIVDEIAFRTNILALNAAVEAARAGTQGRGFAVVATEVRTLAQRSAKAAGEIKALIQDSVNRIGTGTRLVDQAGATMDEVVSSIKQVTQIVDEIAAASDEQRRGIDQVGKAVMQMDEVTQQNAALVEQAAAAAQSLDDQANRLHAEMGAFKL</sequence>
<dbReference type="GO" id="GO:0004888">
    <property type="term" value="F:transmembrane signaling receptor activity"/>
    <property type="evidence" value="ECO:0007669"/>
    <property type="project" value="InterPro"/>
</dbReference>
<dbReference type="RefSeq" id="WP_373565714.1">
    <property type="nucleotide sequence ID" value="NZ_JACCAU010000001.1"/>
</dbReference>
<dbReference type="SUPFAM" id="SSF58104">
    <property type="entry name" value="Methyl-accepting chemotaxis protein (MCP) signaling domain"/>
    <property type="match status" value="1"/>
</dbReference>
<reference evidence="8 9" key="1">
    <citation type="submission" date="2020-07" db="EMBL/GenBank/DDBJ databases">
        <title>Exploring microbial biodiversity for novel pathways involved in the catabolism of aromatic compounds derived from lignin.</title>
        <authorList>
            <person name="Elkins J."/>
        </authorList>
    </citation>
    <scope>NUCLEOTIDE SEQUENCE [LARGE SCALE GENOMIC DNA]</scope>
    <source>
        <strain evidence="8 9">H2C3B</strain>
    </source>
</reference>
<dbReference type="GO" id="GO:0006935">
    <property type="term" value="P:chemotaxis"/>
    <property type="evidence" value="ECO:0007669"/>
    <property type="project" value="InterPro"/>
</dbReference>
<keyword evidence="5" id="KW-1133">Transmembrane helix</keyword>
<protein>
    <submittedName>
        <fullName evidence="8">Methyl-accepting chemotaxis protein</fullName>
    </submittedName>
</protein>
<dbReference type="Pfam" id="PF00672">
    <property type="entry name" value="HAMP"/>
    <property type="match status" value="1"/>
</dbReference>
<evidence type="ECO:0000313" key="9">
    <source>
        <dbReference type="Proteomes" id="UP000572540"/>
    </source>
</evidence>
<feature type="transmembrane region" description="Helical" evidence="5">
    <location>
        <begin position="85"/>
        <end position="118"/>
    </location>
</feature>
<keyword evidence="5" id="KW-0472">Membrane</keyword>
<dbReference type="GO" id="GO:0005886">
    <property type="term" value="C:plasma membrane"/>
    <property type="evidence" value="ECO:0007669"/>
    <property type="project" value="TreeGrafter"/>
</dbReference>
<comment type="subcellular location">
    <subcellularLocation>
        <location evidence="1">Membrane</location>
    </subcellularLocation>
</comment>
<feature type="domain" description="HAMP" evidence="7">
    <location>
        <begin position="120"/>
        <end position="173"/>
    </location>
</feature>
<accession>A0A7Z0B0I6</accession>
<dbReference type="InterPro" id="IPR003660">
    <property type="entry name" value="HAMP_dom"/>
</dbReference>
<dbReference type="CDD" id="cd06225">
    <property type="entry name" value="HAMP"/>
    <property type="match status" value="1"/>
</dbReference>